<dbReference type="Gene3D" id="3.40.50.150">
    <property type="entry name" value="Vaccinia Virus protein VP39"/>
    <property type="match status" value="1"/>
</dbReference>
<comment type="similarity">
    <text evidence="1">Belongs to the class I-like SAM-binding methyltransferase superfamily. RNA methyltransferase RlmE family.</text>
</comment>
<evidence type="ECO:0000313" key="8">
    <source>
        <dbReference type="EMBL" id="EDK41687.2"/>
    </source>
</evidence>
<dbReference type="HOGENOM" id="CLU_776378_0_0_1"/>
<keyword evidence="4" id="KW-0808">Transferase</keyword>
<dbReference type="KEGG" id="pgu:PGUG_05786"/>
<dbReference type="InterPro" id="IPR002877">
    <property type="entry name" value="RNA_MeTrfase_FtsJ_dom"/>
</dbReference>
<dbReference type="GO" id="GO:0005739">
    <property type="term" value="C:mitochondrion"/>
    <property type="evidence" value="ECO:0007669"/>
    <property type="project" value="TreeGrafter"/>
</dbReference>
<name>A5DR85_PICGU</name>
<dbReference type="Proteomes" id="UP000001997">
    <property type="component" value="Unassembled WGS sequence"/>
</dbReference>
<keyword evidence="9" id="KW-1185">Reference proteome</keyword>
<dbReference type="Pfam" id="PF01728">
    <property type="entry name" value="FtsJ"/>
    <property type="match status" value="1"/>
</dbReference>
<evidence type="ECO:0000256" key="1">
    <source>
        <dbReference type="ARBA" id="ARBA00009258"/>
    </source>
</evidence>
<dbReference type="RefSeq" id="XP_001482022.2">
    <property type="nucleotide sequence ID" value="XM_001481972.1"/>
</dbReference>
<accession>A5DR85</accession>
<evidence type="ECO:0000256" key="6">
    <source>
        <dbReference type="ARBA" id="ARBA00041184"/>
    </source>
</evidence>
<keyword evidence="3" id="KW-0489">Methyltransferase</keyword>
<gene>
    <name evidence="8" type="ORF">PGUG_05786</name>
</gene>
<dbReference type="GeneID" id="5123972"/>
<dbReference type="InterPro" id="IPR050082">
    <property type="entry name" value="RNA_methyltr_RlmE"/>
</dbReference>
<evidence type="ECO:0000256" key="4">
    <source>
        <dbReference type="ARBA" id="ARBA00022679"/>
    </source>
</evidence>
<dbReference type="InParanoid" id="A5DR85"/>
<protein>
    <recommendedName>
        <fullName evidence="6">rRNA methyltransferase 2, mitochondrial</fullName>
    </recommendedName>
</protein>
<organism evidence="8 9">
    <name type="scientific">Meyerozyma guilliermondii (strain ATCC 6260 / CBS 566 / DSM 6381 / JCM 1539 / NBRC 10279 / NRRL Y-324)</name>
    <name type="common">Yeast</name>
    <name type="synonym">Candida guilliermondii</name>
    <dbReference type="NCBI Taxonomy" id="294746"/>
    <lineage>
        <taxon>Eukaryota</taxon>
        <taxon>Fungi</taxon>
        <taxon>Dikarya</taxon>
        <taxon>Ascomycota</taxon>
        <taxon>Saccharomycotina</taxon>
        <taxon>Pichiomycetes</taxon>
        <taxon>Debaryomycetaceae</taxon>
        <taxon>Meyerozyma</taxon>
    </lineage>
</organism>
<sequence length="351" mass="39888">MKNLQQKKFEKNVQRARTANACANQARSRVSQLSTSVHLSIYQRGAMKVRIFVRHYARGTVVGDIKVPGKKPTRADRINRSNMASHAKLYHLDNQFKLFNPSINTVLDVGFVPGNWSQFAKFRLCQVHGLEESQFSSKCHILGFDMLFGQGPFGVSTMQGDIYSNSSHIGIQNHFREQYVQRLQRNKSAEPEAYFAKEQQQVELVSELQKLNINSDSDWKPQLMMSDLAAPFLQDRGFFNNTQTRPYMRTGAHANLGRPSKGDLKSYLDLADAALVLACSTLAKKGSLLLRLAKVFDNDPELALLHQRLGRVFKQVTPWASESAVRQHNIQERFFVCQGKLNDTVEPKTIW</sequence>
<dbReference type="OrthoDB" id="20105at2759"/>
<dbReference type="AlphaFoldDB" id="A5DR85"/>
<dbReference type="OMA" id="FKEISWT"/>
<dbReference type="VEuPathDB" id="FungiDB:PGUG_05786"/>
<dbReference type="PANTHER" id="PTHR10920:SF18">
    <property type="entry name" value="RRNA METHYLTRANSFERASE 2, MITOCHONDRIAL"/>
    <property type="match status" value="1"/>
</dbReference>
<dbReference type="GO" id="GO:0008650">
    <property type="term" value="F:rRNA (uridine-2'-O-)-methyltransferase activity"/>
    <property type="evidence" value="ECO:0007669"/>
    <property type="project" value="TreeGrafter"/>
</dbReference>
<feature type="domain" description="Ribosomal RNA methyltransferase FtsJ" evidence="7">
    <location>
        <begin position="87"/>
        <end position="340"/>
    </location>
</feature>
<evidence type="ECO:0000256" key="5">
    <source>
        <dbReference type="ARBA" id="ARBA00022691"/>
    </source>
</evidence>
<keyword evidence="5" id="KW-0949">S-adenosyl-L-methionine</keyword>
<evidence type="ECO:0000313" key="9">
    <source>
        <dbReference type="Proteomes" id="UP000001997"/>
    </source>
</evidence>
<dbReference type="PANTHER" id="PTHR10920">
    <property type="entry name" value="RIBOSOMAL RNA METHYLTRANSFERASE"/>
    <property type="match status" value="1"/>
</dbReference>
<reference evidence="8 9" key="1">
    <citation type="journal article" date="2009" name="Nature">
        <title>Evolution of pathogenicity and sexual reproduction in eight Candida genomes.</title>
        <authorList>
            <person name="Butler G."/>
            <person name="Rasmussen M.D."/>
            <person name="Lin M.F."/>
            <person name="Santos M.A."/>
            <person name="Sakthikumar S."/>
            <person name="Munro C.A."/>
            <person name="Rheinbay E."/>
            <person name="Grabherr M."/>
            <person name="Forche A."/>
            <person name="Reedy J.L."/>
            <person name="Agrafioti I."/>
            <person name="Arnaud M.B."/>
            <person name="Bates S."/>
            <person name="Brown A.J."/>
            <person name="Brunke S."/>
            <person name="Costanzo M.C."/>
            <person name="Fitzpatrick D.A."/>
            <person name="de Groot P.W."/>
            <person name="Harris D."/>
            <person name="Hoyer L.L."/>
            <person name="Hube B."/>
            <person name="Klis F.M."/>
            <person name="Kodira C."/>
            <person name="Lennard N."/>
            <person name="Logue M.E."/>
            <person name="Martin R."/>
            <person name="Neiman A.M."/>
            <person name="Nikolaou E."/>
            <person name="Quail M.A."/>
            <person name="Quinn J."/>
            <person name="Santos M.C."/>
            <person name="Schmitzberger F.F."/>
            <person name="Sherlock G."/>
            <person name="Shah P."/>
            <person name="Silverstein K.A."/>
            <person name="Skrzypek M.S."/>
            <person name="Soll D."/>
            <person name="Staggs R."/>
            <person name="Stansfield I."/>
            <person name="Stumpf M.P."/>
            <person name="Sudbery P.E."/>
            <person name="Srikantha T."/>
            <person name="Zeng Q."/>
            <person name="Berman J."/>
            <person name="Berriman M."/>
            <person name="Heitman J."/>
            <person name="Gow N.A."/>
            <person name="Lorenz M.C."/>
            <person name="Birren B.W."/>
            <person name="Kellis M."/>
            <person name="Cuomo C.A."/>
        </authorList>
    </citation>
    <scope>NUCLEOTIDE SEQUENCE [LARGE SCALE GENOMIC DNA]</scope>
    <source>
        <strain evidence="9">ATCC 6260 / CBS 566 / DSM 6381 / JCM 1539 / NBRC 10279 / NRRL Y-324</strain>
    </source>
</reference>
<evidence type="ECO:0000256" key="3">
    <source>
        <dbReference type="ARBA" id="ARBA00022603"/>
    </source>
</evidence>
<dbReference type="eggNOG" id="KOG4589">
    <property type="taxonomic scope" value="Eukaryota"/>
</dbReference>
<proteinExistence type="inferred from homology"/>
<evidence type="ECO:0000256" key="2">
    <source>
        <dbReference type="ARBA" id="ARBA00022552"/>
    </source>
</evidence>
<dbReference type="SUPFAM" id="SSF53335">
    <property type="entry name" value="S-adenosyl-L-methionine-dependent methyltransferases"/>
    <property type="match status" value="1"/>
</dbReference>
<dbReference type="STRING" id="294746.A5DR85"/>
<keyword evidence="2" id="KW-0698">rRNA processing</keyword>
<evidence type="ECO:0000259" key="7">
    <source>
        <dbReference type="Pfam" id="PF01728"/>
    </source>
</evidence>
<dbReference type="EMBL" id="CH408162">
    <property type="protein sequence ID" value="EDK41687.2"/>
    <property type="molecule type" value="Genomic_DNA"/>
</dbReference>
<dbReference type="InterPro" id="IPR029063">
    <property type="entry name" value="SAM-dependent_MTases_sf"/>
</dbReference>